<keyword evidence="4" id="KW-1185">Reference proteome</keyword>
<dbReference type="GO" id="GO:0016787">
    <property type="term" value="F:hydrolase activity"/>
    <property type="evidence" value="ECO:0007669"/>
    <property type="project" value="InterPro"/>
</dbReference>
<dbReference type="InterPro" id="IPR018391">
    <property type="entry name" value="PQQ_b-propeller_rpt"/>
</dbReference>
<sequence>MRTFFSLSTLKRFSAQRRALSSLIFCGWMAVWLFCFAKSARADFSFVHVTDSHVGASDKAGSNAAKDGEMYREISALTPRPAFAIHTGDACEVGTPQEYEFHRKALQNLQIPAYVAPGNHDVRWNPQGKEGFEKGTNQPLFQSWDYQNVHFIVLDSTVLLQHWGHFDKAMLDWLRLDLQKIGTARPVVIGFHHWMGRDAVQIDNEAELLQIAAPYNVVLWLQGHGHSDIAWNINGAPAIMAKGLYQGSYHLIEVSATRLRVLRRTLGNKAPTQEIASISLQRTAPPLWNANVQLQNAQLKIEVARGDLTPDAKLSFRVDAGKYAPLEARDDFGWKAEVSASQLIAGEHNVEVRAVLPDGRTYRRDAAFSSRAAGSPAPVWEAFVGGAVQSKLVERNGALYVSTMSGDLVCLDAKTGFQRWKFGTKGSVFSTPFVTSEAVIFGSADHWIYALDAKNGRLKWKTETKGAVFGGAALARGVVCIASVDTQIYGIDARSGQRLWKARGEGMFQSQIATDGQRFFVGGWDNTFRALDVVSGREVWNRKFGKSFYFSPAIGSPVAGNGQVFVTSNDGFLHAMEAATGKVQWEVLGPALGYSGPLLHGGQIYNASLTDNGMVHSYDAKSGAQNWESPTGSVIYDSSCAWGETQSGGAVYVGSVSGVFSALRARDGQLLWQYHLAPGHLLASPATDAERVYIASQNGFVVAFPLQ</sequence>
<proteinExistence type="predicted"/>
<comment type="caution">
    <text evidence="3">The sequence shown here is derived from an EMBL/GenBank/DDBJ whole genome shotgun (WGS) entry which is preliminary data.</text>
</comment>
<evidence type="ECO:0000313" key="4">
    <source>
        <dbReference type="Proteomes" id="UP000237684"/>
    </source>
</evidence>
<dbReference type="OrthoDB" id="9816081at2"/>
<dbReference type="SUPFAM" id="SSF56300">
    <property type="entry name" value="Metallo-dependent phosphatases"/>
    <property type="match status" value="1"/>
</dbReference>
<evidence type="ECO:0000313" key="3">
    <source>
        <dbReference type="EMBL" id="PQV63318.1"/>
    </source>
</evidence>
<reference evidence="3 4" key="1">
    <citation type="journal article" date="2018" name="Syst. Appl. Microbiol.">
        <title>Abditibacterium utsteinense sp. nov., the first cultivated member of candidate phylum FBP, isolated from ice-free Antarctic soil samples.</title>
        <authorList>
            <person name="Tahon G."/>
            <person name="Tytgat B."/>
            <person name="Lebbe L."/>
            <person name="Carlier A."/>
            <person name="Willems A."/>
        </authorList>
    </citation>
    <scope>NUCLEOTIDE SEQUENCE [LARGE SCALE GENOMIC DNA]</scope>
    <source>
        <strain evidence="3 4">LMG 29911</strain>
    </source>
</reference>
<feature type="domain" description="Calcineurin-like phosphoesterase" evidence="1">
    <location>
        <begin position="45"/>
        <end position="227"/>
    </location>
</feature>
<dbReference type="EMBL" id="NIGF01000013">
    <property type="protein sequence ID" value="PQV63318.1"/>
    <property type="molecule type" value="Genomic_DNA"/>
</dbReference>
<dbReference type="InterPro" id="IPR002372">
    <property type="entry name" value="PQQ_rpt_dom"/>
</dbReference>
<dbReference type="InterPro" id="IPR004843">
    <property type="entry name" value="Calcineurin-like_PHP"/>
</dbReference>
<dbReference type="InterPro" id="IPR015943">
    <property type="entry name" value="WD40/YVTN_repeat-like_dom_sf"/>
</dbReference>
<feature type="domain" description="Pyrrolo-quinoline quinone repeat" evidence="2">
    <location>
        <begin position="470"/>
        <end position="541"/>
    </location>
</feature>
<dbReference type="Gene3D" id="2.130.10.10">
    <property type="entry name" value="YVTN repeat-like/Quinoprotein amine dehydrogenase"/>
    <property type="match status" value="2"/>
</dbReference>
<evidence type="ECO:0000259" key="2">
    <source>
        <dbReference type="Pfam" id="PF13360"/>
    </source>
</evidence>
<dbReference type="Proteomes" id="UP000237684">
    <property type="component" value="Unassembled WGS sequence"/>
</dbReference>
<dbReference type="SMART" id="SM00564">
    <property type="entry name" value="PQQ"/>
    <property type="match status" value="7"/>
</dbReference>
<dbReference type="Pfam" id="PF13360">
    <property type="entry name" value="PQQ_2"/>
    <property type="match status" value="3"/>
</dbReference>
<organism evidence="3 4">
    <name type="scientific">Abditibacterium utsteinense</name>
    <dbReference type="NCBI Taxonomy" id="1960156"/>
    <lineage>
        <taxon>Bacteria</taxon>
        <taxon>Pseudomonadati</taxon>
        <taxon>Abditibacteriota</taxon>
        <taxon>Abditibacteriia</taxon>
        <taxon>Abditibacteriales</taxon>
        <taxon>Abditibacteriaceae</taxon>
        <taxon>Abditibacterium</taxon>
    </lineage>
</organism>
<dbReference type="AlphaFoldDB" id="A0A2S8SRB4"/>
<dbReference type="Pfam" id="PF00149">
    <property type="entry name" value="Metallophos"/>
    <property type="match status" value="1"/>
</dbReference>
<protein>
    <submittedName>
        <fullName evidence="3">Outer membrane protein assembly factor BamB, contains PQQ-like beta-propeller repeat</fullName>
    </submittedName>
</protein>
<dbReference type="InterPro" id="IPR029052">
    <property type="entry name" value="Metallo-depent_PP-like"/>
</dbReference>
<dbReference type="PANTHER" id="PTHR34512:SF30">
    <property type="entry name" value="OUTER MEMBRANE PROTEIN ASSEMBLY FACTOR BAMB"/>
    <property type="match status" value="1"/>
</dbReference>
<name>A0A2S8SRB4_9BACT</name>
<accession>A0A2S8SRB4</accession>
<feature type="domain" description="Pyrrolo-quinoline quinone repeat" evidence="2">
    <location>
        <begin position="378"/>
        <end position="464"/>
    </location>
</feature>
<dbReference type="InParanoid" id="A0A2S8SRB4"/>
<dbReference type="PANTHER" id="PTHR34512">
    <property type="entry name" value="CELL SURFACE PROTEIN"/>
    <property type="match status" value="1"/>
</dbReference>
<feature type="domain" description="Pyrrolo-quinoline quinone repeat" evidence="2">
    <location>
        <begin position="556"/>
        <end position="705"/>
    </location>
</feature>
<gene>
    <name evidence="3" type="ORF">B1R32_11345</name>
</gene>
<evidence type="ECO:0000259" key="1">
    <source>
        <dbReference type="Pfam" id="PF00149"/>
    </source>
</evidence>
<dbReference type="Gene3D" id="3.60.21.10">
    <property type="match status" value="1"/>
</dbReference>
<dbReference type="SUPFAM" id="SSF50998">
    <property type="entry name" value="Quinoprotein alcohol dehydrogenase-like"/>
    <property type="match status" value="2"/>
</dbReference>
<dbReference type="InterPro" id="IPR011047">
    <property type="entry name" value="Quinoprotein_ADH-like_sf"/>
</dbReference>